<evidence type="ECO:0000256" key="1">
    <source>
        <dbReference type="SAM" id="MobiDB-lite"/>
    </source>
</evidence>
<reference evidence="2" key="1">
    <citation type="submission" date="2021-11" db="EMBL/GenBank/DDBJ databases">
        <title>Genome sequence.</title>
        <authorList>
            <person name="Sun Q."/>
        </authorList>
    </citation>
    <scope>NUCLEOTIDE SEQUENCE</scope>
    <source>
        <strain evidence="2">JC740</strain>
    </source>
</reference>
<dbReference type="EMBL" id="JAJKFW010000063">
    <property type="protein sequence ID" value="MCC9645026.1"/>
    <property type="molecule type" value="Genomic_DNA"/>
</dbReference>
<dbReference type="Gene3D" id="1.25.40.10">
    <property type="entry name" value="Tetratricopeptide repeat domain"/>
    <property type="match status" value="1"/>
</dbReference>
<protein>
    <recommendedName>
        <fullName evidence="4">Tetratricopeptide repeat protein</fullName>
    </recommendedName>
</protein>
<dbReference type="InterPro" id="IPR011990">
    <property type="entry name" value="TPR-like_helical_dom_sf"/>
</dbReference>
<accession>A0ABS8NRD1</accession>
<dbReference type="RefSeq" id="WP_230253690.1">
    <property type="nucleotide sequence ID" value="NZ_JAJKFV010000012.1"/>
</dbReference>
<dbReference type="SUPFAM" id="SSF48452">
    <property type="entry name" value="TPR-like"/>
    <property type="match status" value="1"/>
</dbReference>
<name>A0ABS8NRD1_9BACT</name>
<comment type="caution">
    <text evidence="2">The sequence shown here is derived from an EMBL/GenBank/DDBJ whole genome shotgun (WGS) entry which is preliminary data.</text>
</comment>
<evidence type="ECO:0000313" key="2">
    <source>
        <dbReference type="EMBL" id="MCC9645026.1"/>
    </source>
</evidence>
<evidence type="ECO:0000313" key="3">
    <source>
        <dbReference type="Proteomes" id="UP001430306"/>
    </source>
</evidence>
<feature type="region of interest" description="Disordered" evidence="1">
    <location>
        <begin position="169"/>
        <end position="194"/>
    </location>
</feature>
<dbReference type="Proteomes" id="UP001430306">
    <property type="component" value="Unassembled WGS sequence"/>
</dbReference>
<proteinExistence type="predicted"/>
<dbReference type="InterPro" id="IPR019734">
    <property type="entry name" value="TPR_rpt"/>
</dbReference>
<evidence type="ECO:0008006" key="4">
    <source>
        <dbReference type="Google" id="ProtNLM"/>
    </source>
</evidence>
<gene>
    <name evidence="2" type="ORF">LOC71_22340</name>
</gene>
<sequence length="194" mass="22413">MNEFQIGNRCFVTKDYETAVVHFLRHAKSRPSDAADAYASVAECYRRCNSLTEPEELLNGFTLVSKGDLKSAESYYRLALKHDPSNIKSIRGLVDILPEKSEERLALLESAVELQPGTLVLIDLGDFYRTHRKDYQRAYELYCKAQNHAPRDETAYRRLNDICRRLERPEEAKDWSERWKEAKKSKRNVGPNAG</sequence>
<organism evidence="2 3">
    <name type="scientific">Rhodopirellula halodulae</name>
    <dbReference type="NCBI Taxonomy" id="2894198"/>
    <lineage>
        <taxon>Bacteria</taxon>
        <taxon>Pseudomonadati</taxon>
        <taxon>Planctomycetota</taxon>
        <taxon>Planctomycetia</taxon>
        <taxon>Pirellulales</taxon>
        <taxon>Pirellulaceae</taxon>
        <taxon>Rhodopirellula</taxon>
    </lineage>
</organism>
<dbReference type="Pfam" id="PF13181">
    <property type="entry name" value="TPR_8"/>
    <property type="match status" value="1"/>
</dbReference>
<keyword evidence="3" id="KW-1185">Reference proteome</keyword>
<feature type="compositionally biased region" description="Basic and acidic residues" evidence="1">
    <location>
        <begin position="169"/>
        <end position="182"/>
    </location>
</feature>